<gene>
    <name evidence="2" type="ORF">FHP06_03395</name>
</gene>
<organism evidence="2 3">
    <name type="scientific">Aeromicrobium terrae</name>
    <dbReference type="NCBI Taxonomy" id="2498846"/>
    <lineage>
        <taxon>Bacteria</taxon>
        <taxon>Bacillati</taxon>
        <taxon>Actinomycetota</taxon>
        <taxon>Actinomycetes</taxon>
        <taxon>Propionibacteriales</taxon>
        <taxon>Nocardioidaceae</taxon>
        <taxon>Aeromicrobium</taxon>
    </lineage>
</organism>
<comment type="caution">
    <text evidence="2">The sequence shown here is derived from an EMBL/GenBank/DDBJ whole genome shotgun (WGS) entry which is preliminary data.</text>
</comment>
<accession>A0A5C8NN87</accession>
<evidence type="ECO:0000313" key="3">
    <source>
        <dbReference type="Proteomes" id="UP000321571"/>
    </source>
</evidence>
<sequence length="90" mass="8876">MNTRLTTSITAAAAGLGLAAFPFTSAVAGPAPKATGGVAWSTALDYPATADFVAMGTSPVRGSITCDPGSLPQALMTANQQLTGGNLVVH</sequence>
<dbReference type="EMBL" id="VDUX01000001">
    <property type="protein sequence ID" value="TXL63284.1"/>
    <property type="molecule type" value="Genomic_DNA"/>
</dbReference>
<name>A0A5C8NN87_9ACTN</name>
<evidence type="ECO:0000256" key="1">
    <source>
        <dbReference type="SAM" id="SignalP"/>
    </source>
</evidence>
<reference evidence="2 3" key="1">
    <citation type="submission" date="2019-06" db="EMBL/GenBank/DDBJ databases">
        <title>Aeromicrobium sp. nov., isolated from a maize field.</title>
        <authorList>
            <person name="Lin S.-Y."/>
            <person name="Tsai C.-F."/>
            <person name="Young C.-C."/>
        </authorList>
    </citation>
    <scope>NUCLEOTIDE SEQUENCE [LARGE SCALE GENOMIC DNA]</scope>
    <source>
        <strain evidence="2 3">CC-CFT486</strain>
    </source>
</reference>
<dbReference type="RefSeq" id="WP_147683753.1">
    <property type="nucleotide sequence ID" value="NZ_VDUX01000001.1"/>
</dbReference>
<evidence type="ECO:0000313" key="2">
    <source>
        <dbReference type="EMBL" id="TXL63284.1"/>
    </source>
</evidence>
<keyword evidence="3" id="KW-1185">Reference proteome</keyword>
<protein>
    <submittedName>
        <fullName evidence="2">Uncharacterized protein</fullName>
    </submittedName>
</protein>
<feature type="chain" id="PRO_5023133177" evidence="1">
    <location>
        <begin position="29"/>
        <end position="90"/>
    </location>
</feature>
<dbReference type="AlphaFoldDB" id="A0A5C8NN87"/>
<dbReference type="Proteomes" id="UP000321571">
    <property type="component" value="Unassembled WGS sequence"/>
</dbReference>
<keyword evidence="1" id="KW-0732">Signal</keyword>
<proteinExistence type="predicted"/>
<feature type="signal peptide" evidence="1">
    <location>
        <begin position="1"/>
        <end position="28"/>
    </location>
</feature>